<feature type="compositionally biased region" description="Polar residues" evidence="1">
    <location>
        <begin position="61"/>
        <end position="78"/>
    </location>
</feature>
<evidence type="ECO:0000313" key="2">
    <source>
        <dbReference type="EMBL" id="KAF9737158.1"/>
    </source>
</evidence>
<accession>A0A9P6GL92</accession>
<dbReference type="PROSITE" id="PS51257">
    <property type="entry name" value="PROKAR_LIPOPROTEIN"/>
    <property type="match status" value="1"/>
</dbReference>
<dbReference type="EMBL" id="WJXW01000004">
    <property type="protein sequence ID" value="KAF9737158.1"/>
    <property type="molecule type" value="Genomic_DNA"/>
</dbReference>
<protein>
    <submittedName>
        <fullName evidence="2">Uncharacterized protein</fullName>
    </submittedName>
</protein>
<keyword evidence="3" id="KW-1185">Reference proteome</keyword>
<sequence length="78" mass="8476">MESRDAFFAQLPLGPLFSASCLRDADLSKLSLHLSTRALYNAKAPGGGMRHRVGTACRPQMTASQRRTASTLHFTLPS</sequence>
<organism evidence="2 3">
    <name type="scientific">Paraphaeosphaeria minitans</name>
    <dbReference type="NCBI Taxonomy" id="565426"/>
    <lineage>
        <taxon>Eukaryota</taxon>
        <taxon>Fungi</taxon>
        <taxon>Dikarya</taxon>
        <taxon>Ascomycota</taxon>
        <taxon>Pezizomycotina</taxon>
        <taxon>Dothideomycetes</taxon>
        <taxon>Pleosporomycetidae</taxon>
        <taxon>Pleosporales</taxon>
        <taxon>Massarineae</taxon>
        <taxon>Didymosphaeriaceae</taxon>
        <taxon>Paraphaeosphaeria</taxon>
    </lineage>
</organism>
<evidence type="ECO:0000256" key="1">
    <source>
        <dbReference type="SAM" id="MobiDB-lite"/>
    </source>
</evidence>
<evidence type="ECO:0000313" key="3">
    <source>
        <dbReference type="Proteomes" id="UP000756921"/>
    </source>
</evidence>
<reference evidence="2" key="1">
    <citation type="journal article" date="2020" name="Mol. Plant Microbe Interact.">
        <title>Genome Sequence of the Biocontrol Agent Coniothyrium minitans strain Conio (IMI 134523).</title>
        <authorList>
            <person name="Patel D."/>
            <person name="Shittu T.A."/>
            <person name="Baroncelli R."/>
            <person name="Muthumeenakshi S."/>
            <person name="Osborne T.H."/>
            <person name="Janganan T.K."/>
            <person name="Sreenivasaprasad S."/>
        </authorList>
    </citation>
    <scope>NUCLEOTIDE SEQUENCE</scope>
    <source>
        <strain evidence="2">Conio</strain>
    </source>
</reference>
<dbReference type="AlphaFoldDB" id="A0A9P6GL92"/>
<comment type="caution">
    <text evidence="2">The sequence shown here is derived from an EMBL/GenBank/DDBJ whole genome shotgun (WGS) entry which is preliminary data.</text>
</comment>
<name>A0A9P6GL92_9PLEO</name>
<gene>
    <name evidence="2" type="ORF">PMIN01_04937</name>
</gene>
<feature type="region of interest" description="Disordered" evidence="1">
    <location>
        <begin position="57"/>
        <end position="78"/>
    </location>
</feature>
<dbReference type="Proteomes" id="UP000756921">
    <property type="component" value="Unassembled WGS sequence"/>
</dbReference>
<proteinExistence type="predicted"/>